<gene>
    <name evidence="9" type="ORF">CGOC_LOCUS2051</name>
</gene>
<dbReference type="InterPro" id="IPR027417">
    <property type="entry name" value="P-loop_NTPase"/>
</dbReference>
<keyword evidence="2" id="KW-0808">Transferase</keyword>
<dbReference type="SUPFAM" id="SSF52540">
    <property type="entry name" value="P-loop containing nucleoside triphosphate hydrolases"/>
    <property type="match status" value="1"/>
</dbReference>
<reference evidence="9 10" key="1">
    <citation type="submission" date="2018-11" db="EMBL/GenBank/DDBJ databases">
        <authorList>
            <consortium name="Pathogen Informatics"/>
        </authorList>
    </citation>
    <scope>NUCLEOTIDE SEQUENCE [LARGE SCALE GENOMIC DNA]</scope>
</reference>
<comment type="subcellular location">
    <subcellularLocation>
        <location evidence="1">Golgi apparatus membrane</location>
        <topology evidence="1">Single-pass type II membrane protein</topology>
    </subcellularLocation>
</comment>
<dbReference type="Gene3D" id="3.40.50.300">
    <property type="entry name" value="P-loop containing nucleotide triphosphate hydrolases"/>
    <property type="match status" value="1"/>
</dbReference>
<dbReference type="AlphaFoldDB" id="A0A3P6QRB4"/>
<evidence type="ECO:0000256" key="2">
    <source>
        <dbReference type="ARBA" id="ARBA00022679"/>
    </source>
</evidence>
<evidence type="ECO:0000313" key="9">
    <source>
        <dbReference type="EMBL" id="VDK51419.1"/>
    </source>
</evidence>
<evidence type="ECO:0000256" key="4">
    <source>
        <dbReference type="ARBA" id="ARBA00022968"/>
    </source>
</evidence>
<evidence type="ECO:0000256" key="5">
    <source>
        <dbReference type="ARBA" id="ARBA00022989"/>
    </source>
</evidence>
<dbReference type="EMBL" id="UYRV01004364">
    <property type="protein sequence ID" value="VDK51419.1"/>
    <property type="molecule type" value="Genomic_DNA"/>
</dbReference>
<dbReference type="OrthoDB" id="10019582at2759"/>
<dbReference type="PANTHER" id="PTHR12129">
    <property type="entry name" value="HEPARAN SULFATE 2-O-SULFOTRANSFERASE"/>
    <property type="match status" value="1"/>
</dbReference>
<sequence length="112" mass="13328">MSLTDQGEFIRNITSWSERRPAFYHGHVAFIDFTRFGYKNPVYINIVREPLERLLSHYYFLRFGDNFRIGLKRSRAGNNEVPFLVRILFNMNKFGRMTSARPLMLRGFGIFI</sequence>
<dbReference type="GO" id="GO:0004394">
    <property type="term" value="F:heparan sulfate 2-sulfotransferase activity"/>
    <property type="evidence" value="ECO:0007669"/>
    <property type="project" value="TreeGrafter"/>
</dbReference>
<dbReference type="PANTHER" id="PTHR12129:SF17">
    <property type="entry name" value="HEPARAN SULFATE 2-O-SULFOTRANSFERASE 1"/>
    <property type="match status" value="1"/>
</dbReference>
<keyword evidence="8" id="KW-0325">Glycoprotein</keyword>
<dbReference type="Proteomes" id="UP000271889">
    <property type="component" value="Unassembled WGS sequence"/>
</dbReference>
<evidence type="ECO:0000256" key="8">
    <source>
        <dbReference type="ARBA" id="ARBA00023180"/>
    </source>
</evidence>
<organism evidence="9 10">
    <name type="scientific">Cylicostephanus goldi</name>
    <name type="common">Nematode worm</name>
    <dbReference type="NCBI Taxonomy" id="71465"/>
    <lineage>
        <taxon>Eukaryota</taxon>
        <taxon>Metazoa</taxon>
        <taxon>Ecdysozoa</taxon>
        <taxon>Nematoda</taxon>
        <taxon>Chromadorea</taxon>
        <taxon>Rhabditida</taxon>
        <taxon>Rhabditina</taxon>
        <taxon>Rhabditomorpha</taxon>
        <taxon>Strongyloidea</taxon>
        <taxon>Strongylidae</taxon>
        <taxon>Cylicostephanus</taxon>
    </lineage>
</organism>
<keyword evidence="4" id="KW-0735">Signal-anchor</keyword>
<evidence type="ECO:0000256" key="7">
    <source>
        <dbReference type="ARBA" id="ARBA00023136"/>
    </source>
</evidence>
<keyword evidence="5" id="KW-1133">Transmembrane helix</keyword>
<evidence type="ECO:0000256" key="6">
    <source>
        <dbReference type="ARBA" id="ARBA00023034"/>
    </source>
</evidence>
<evidence type="ECO:0000256" key="3">
    <source>
        <dbReference type="ARBA" id="ARBA00022692"/>
    </source>
</evidence>
<keyword evidence="3" id="KW-0812">Transmembrane</keyword>
<name>A0A3P6QRB4_CYLGO</name>
<evidence type="ECO:0000256" key="1">
    <source>
        <dbReference type="ARBA" id="ARBA00004323"/>
    </source>
</evidence>
<keyword evidence="10" id="KW-1185">Reference proteome</keyword>
<keyword evidence="6" id="KW-0333">Golgi apparatus</keyword>
<evidence type="ECO:0000313" key="10">
    <source>
        <dbReference type="Proteomes" id="UP000271889"/>
    </source>
</evidence>
<keyword evidence="7" id="KW-0472">Membrane</keyword>
<dbReference type="GO" id="GO:0000139">
    <property type="term" value="C:Golgi membrane"/>
    <property type="evidence" value="ECO:0007669"/>
    <property type="project" value="UniProtKB-SubCell"/>
</dbReference>
<protein>
    <submittedName>
        <fullName evidence="9">Uncharacterized protein</fullName>
    </submittedName>
</protein>
<accession>A0A3P6QRB4</accession>
<proteinExistence type="predicted"/>
<dbReference type="InterPro" id="IPR007734">
    <property type="entry name" value="Heparan_SO4_2-O-STrfase"/>
</dbReference>